<accession>A0AAV2GI39</accession>
<protein>
    <submittedName>
        <fullName evidence="2">Uncharacterized protein</fullName>
    </submittedName>
</protein>
<reference evidence="2 3" key="1">
    <citation type="submission" date="2024-04" db="EMBL/GenBank/DDBJ databases">
        <authorList>
            <person name="Fracassetti M."/>
        </authorList>
    </citation>
    <scope>NUCLEOTIDE SEQUENCE [LARGE SCALE GENOMIC DNA]</scope>
</reference>
<evidence type="ECO:0000313" key="2">
    <source>
        <dbReference type="EMBL" id="CAL1410400.1"/>
    </source>
</evidence>
<feature type="region of interest" description="Disordered" evidence="1">
    <location>
        <begin position="23"/>
        <end position="42"/>
    </location>
</feature>
<proteinExistence type="predicted"/>
<dbReference type="AlphaFoldDB" id="A0AAV2GI39"/>
<dbReference type="EMBL" id="OZ034822">
    <property type="protein sequence ID" value="CAL1410400.1"/>
    <property type="molecule type" value="Genomic_DNA"/>
</dbReference>
<dbReference type="Proteomes" id="UP001497516">
    <property type="component" value="Chromosome 9"/>
</dbReference>
<gene>
    <name evidence="2" type="ORF">LTRI10_LOCUS49823</name>
</gene>
<evidence type="ECO:0000256" key="1">
    <source>
        <dbReference type="SAM" id="MobiDB-lite"/>
    </source>
</evidence>
<sequence length="123" mass="14066">MATWRRRGIRKVAEEDWEGLVSAREGRGRKGESGTQGKRRSSSCCGMVVCQNGVVVLPAEGEAKAKRGEVVARLQNENEKRRGGWEQGVSFFFLGFGQKQNAAQRTYRYRYRLTIGVYRYWGR</sequence>
<organism evidence="2 3">
    <name type="scientific">Linum trigynum</name>
    <dbReference type="NCBI Taxonomy" id="586398"/>
    <lineage>
        <taxon>Eukaryota</taxon>
        <taxon>Viridiplantae</taxon>
        <taxon>Streptophyta</taxon>
        <taxon>Embryophyta</taxon>
        <taxon>Tracheophyta</taxon>
        <taxon>Spermatophyta</taxon>
        <taxon>Magnoliopsida</taxon>
        <taxon>eudicotyledons</taxon>
        <taxon>Gunneridae</taxon>
        <taxon>Pentapetalae</taxon>
        <taxon>rosids</taxon>
        <taxon>fabids</taxon>
        <taxon>Malpighiales</taxon>
        <taxon>Linaceae</taxon>
        <taxon>Linum</taxon>
    </lineage>
</organism>
<keyword evidence="3" id="KW-1185">Reference proteome</keyword>
<evidence type="ECO:0000313" key="3">
    <source>
        <dbReference type="Proteomes" id="UP001497516"/>
    </source>
</evidence>
<name>A0AAV2GI39_9ROSI</name>